<protein>
    <submittedName>
        <fullName evidence="1">Uncharacterized protein</fullName>
    </submittedName>
</protein>
<dbReference type="Proteomes" id="UP001230426">
    <property type="component" value="Unassembled WGS sequence"/>
</dbReference>
<dbReference type="RefSeq" id="WP_306872088.1">
    <property type="nucleotide sequence ID" value="NZ_JAUSRB010000002.1"/>
</dbReference>
<evidence type="ECO:0000313" key="2">
    <source>
        <dbReference type="Proteomes" id="UP001230426"/>
    </source>
</evidence>
<organism evidence="1 2">
    <name type="scientific">Streptosporangium brasiliense</name>
    <dbReference type="NCBI Taxonomy" id="47480"/>
    <lineage>
        <taxon>Bacteria</taxon>
        <taxon>Bacillati</taxon>
        <taxon>Actinomycetota</taxon>
        <taxon>Actinomycetes</taxon>
        <taxon>Streptosporangiales</taxon>
        <taxon>Streptosporangiaceae</taxon>
        <taxon>Streptosporangium</taxon>
    </lineage>
</organism>
<accession>A0ABT9RJ37</accession>
<gene>
    <name evidence="1" type="ORF">J2S55_008087</name>
</gene>
<dbReference type="EMBL" id="JAUSRB010000002">
    <property type="protein sequence ID" value="MDP9868821.1"/>
    <property type="molecule type" value="Genomic_DNA"/>
</dbReference>
<keyword evidence="2" id="KW-1185">Reference proteome</keyword>
<proteinExistence type="predicted"/>
<reference evidence="1 2" key="1">
    <citation type="submission" date="2023-07" db="EMBL/GenBank/DDBJ databases">
        <title>Sequencing the genomes of 1000 actinobacteria strains.</title>
        <authorList>
            <person name="Klenk H.-P."/>
        </authorList>
    </citation>
    <scope>NUCLEOTIDE SEQUENCE [LARGE SCALE GENOMIC DNA]</scope>
    <source>
        <strain evidence="1 2">DSM 44109</strain>
    </source>
</reference>
<evidence type="ECO:0000313" key="1">
    <source>
        <dbReference type="EMBL" id="MDP9868821.1"/>
    </source>
</evidence>
<sequence length="66" mass="6991">MTAGDGTVKLAALPTGARPKLRADLFAVLEGSLLQRSSQANTAFTDTDQFVRHLRRDSAKSSTAAT</sequence>
<comment type="caution">
    <text evidence="1">The sequence shown here is derived from an EMBL/GenBank/DDBJ whole genome shotgun (WGS) entry which is preliminary data.</text>
</comment>
<name>A0ABT9RJ37_9ACTN</name>